<dbReference type="Proteomes" id="UP000027439">
    <property type="component" value="Unassembled WGS sequence"/>
</dbReference>
<dbReference type="SUPFAM" id="SSF69593">
    <property type="entry name" value="Glycerol-3-phosphate (1)-acyltransferase"/>
    <property type="match status" value="1"/>
</dbReference>
<dbReference type="EMBL" id="JFHE01000034">
    <property type="protein sequence ID" value="KDR28752.1"/>
    <property type="molecule type" value="Genomic_DNA"/>
</dbReference>
<evidence type="ECO:0000313" key="7">
    <source>
        <dbReference type="EMBL" id="KDR28752.1"/>
    </source>
</evidence>
<evidence type="ECO:0000313" key="9">
    <source>
        <dbReference type="Proteomes" id="UP000597138"/>
    </source>
</evidence>
<evidence type="ECO:0000256" key="2">
    <source>
        <dbReference type="ARBA" id="ARBA00022679"/>
    </source>
</evidence>
<evidence type="ECO:0000256" key="4">
    <source>
        <dbReference type="SAM" id="Phobius"/>
    </source>
</evidence>
<dbReference type="OrthoDB" id="9812274at2"/>
<proteinExistence type="predicted"/>
<dbReference type="Proteomes" id="UP000597138">
    <property type="component" value="Unassembled WGS sequence"/>
</dbReference>
<dbReference type="STRING" id="1071679.BG57_19065"/>
<dbReference type="eggNOG" id="COG0204">
    <property type="taxonomic scope" value="Bacteria"/>
</dbReference>
<accession>A0A069NKP8</accession>
<comment type="pathway">
    <text evidence="1">Lipid metabolism.</text>
</comment>
<gene>
    <name evidence="7" type="ORF">BG57_19065</name>
    <name evidence="6" type="ORF">GCM10010985_55020</name>
</gene>
<evidence type="ECO:0000259" key="5">
    <source>
        <dbReference type="SMART" id="SM00563"/>
    </source>
</evidence>
<keyword evidence="4" id="KW-0472">Membrane</keyword>
<comment type="caution">
    <text evidence="7">The sequence shown here is derived from an EMBL/GenBank/DDBJ whole genome shotgun (WGS) entry which is preliminary data.</text>
</comment>
<reference evidence="9" key="3">
    <citation type="journal article" date="2019" name="Int. J. Syst. Evol. Microbiol.">
        <title>The Global Catalogue of Microorganisms (GCM) 10K type strain sequencing project: providing services to taxonomists for standard genome sequencing and annotation.</title>
        <authorList>
            <consortium name="The Broad Institute Genomics Platform"/>
            <consortium name="The Broad Institute Genome Sequencing Center for Infectious Disease"/>
            <person name="Wu L."/>
            <person name="Ma J."/>
        </authorList>
    </citation>
    <scope>NUCLEOTIDE SEQUENCE [LARGE SCALE GENOMIC DNA]</scope>
    <source>
        <strain evidence="9">CGMCC 1.11013</strain>
    </source>
</reference>
<dbReference type="GO" id="GO:0006654">
    <property type="term" value="P:phosphatidic acid biosynthetic process"/>
    <property type="evidence" value="ECO:0007669"/>
    <property type="project" value="TreeGrafter"/>
</dbReference>
<dbReference type="PANTHER" id="PTHR10434:SF40">
    <property type="entry name" value="1-ACYL-SN-GLYCEROL-3-PHOSPHATE ACYLTRANSFERASE"/>
    <property type="match status" value="1"/>
</dbReference>
<name>A0A069NKP8_9BURK</name>
<reference evidence="6" key="4">
    <citation type="submission" date="2024-05" db="EMBL/GenBank/DDBJ databases">
        <authorList>
            <person name="Sun Q."/>
            <person name="Zhou Y."/>
        </authorList>
    </citation>
    <scope>NUCLEOTIDE SEQUENCE</scope>
    <source>
        <strain evidence="6">CGMCC 1.11013</strain>
    </source>
</reference>
<feature type="domain" description="Phospholipid/glycerol acyltransferase" evidence="5">
    <location>
        <begin position="73"/>
        <end position="188"/>
    </location>
</feature>
<dbReference type="PANTHER" id="PTHR10434">
    <property type="entry name" value="1-ACYL-SN-GLYCEROL-3-PHOSPHATE ACYLTRANSFERASE"/>
    <property type="match status" value="1"/>
</dbReference>
<dbReference type="RefSeq" id="WP_035968944.1">
    <property type="nucleotide sequence ID" value="NZ_BMEG01000013.1"/>
</dbReference>
<dbReference type="InterPro" id="IPR002123">
    <property type="entry name" value="Plipid/glycerol_acylTrfase"/>
</dbReference>
<evidence type="ECO:0000256" key="3">
    <source>
        <dbReference type="ARBA" id="ARBA00023315"/>
    </source>
</evidence>
<dbReference type="AlphaFoldDB" id="A0A069NKP8"/>
<keyword evidence="4" id="KW-1133">Transmembrane helix</keyword>
<dbReference type="EMBL" id="BMEG01000013">
    <property type="protein sequence ID" value="GGD93266.1"/>
    <property type="molecule type" value="Genomic_DNA"/>
</dbReference>
<dbReference type="GO" id="GO:0003841">
    <property type="term" value="F:1-acylglycerol-3-phosphate O-acyltransferase activity"/>
    <property type="evidence" value="ECO:0007669"/>
    <property type="project" value="TreeGrafter"/>
</dbReference>
<keyword evidence="4" id="KW-0812">Transmembrane</keyword>
<dbReference type="CDD" id="cd07989">
    <property type="entry name" value="LPLAT_AGPAT-like"/>
    <property type="match status" value="1"/>
</dbReference>
<evidence type="ECO:0000256" key="1">
    <source>
        <dbReference type="ARBA" id="ARBA00005189"/>
    </source>
</evidence>
<keyword evidence="9" id="KW-1185">Reference proteome</keyword>
<dbReference type="SMART" id="SM00563">
    <property type="entry name" value="PlsC"/>
    <property type="match status" value="1"/>
</dbReference>
<protein>
    <submittedName>
        <fullName evidence="6">1-acyl-sn-glycerol-3-phosphate acyltransferase</fullName>
    </submittedName>
    <submittedName>
        <fullName evidence="7">Glycerol acyltransferase</fullName>
    </submittedName>
</protein>
<reference evidence="7 8" key="2">
    <citation type="submission" date="2014-03" db="EMBL/GenBank/DDBJ databases">
        <title>Draft Genome Sequences of Four Burkholderia Strains.</title>
        <authorList>
            <person name="Liu X.Y."/>
            <person name="Li C.X."/>
            <person name="Xu J.H."/>
        </authorList>
    </citation>
    <scope>NUCLEOTIDE SEQUENCE [LARGE SCALE GENOMIC DNA]</scope>
    <source>
        <strain evidence="7 8">R27</strain>
    </source>
</reference>
<keyword evidence="2 7" id="KW-0808">Transferase</keyword>
<keyword evidence="3 7" id="KW-0012">Acyltransferase</keyword>
<feature type="transmembrane region" description="Helical" evidence="4">
    <location>
        <begin position="6"/>
        <end position="31"/>
    </location>
</feature>
<organism evidence="7 8">
    <name type="scientific">Caballeronia grimmiae</name>
    <dbReference type="NCBI Taxonomy" id="1071679"/>
    <lineage>
        <taxon>Bacteria</taxon>
        <taxon>Pseudomonadati</taxon>
        <taxon>Pseudomonadota</taxon>
        <taxon>Betaproteobacteria</taxon>
        <taxon>Burkholderiales</taxon>
        <taxon>Burkholderiaceae</taxon>
        <taxon>Caballeronia</taxon>
    </lineage>
</organism>
<reference evidence="6" key="1">
    <citation type="journal article" date="2014" name="Int. J. Syst. Evol. Microbiol.">
        <title>Complete genome of a new Firmicutes species belonging to the dominant human colonic microbiota ('Ruminococcus bicirculans') reveals two chromosomes and a selective capacity to utilize plant glucans.</title>
        <authorList>
            <consortium name="NISC Comparative Sequencing Program"/>
            <person name="Wegmann U."/>
            <person name="Louis P."/>
            <person name="Goesmann A."/>
            <person name="Henrissat B."/>
            <person name="Duncan S.H."/>
            <person name="Flint H.J."/>
        </authorList>
    </citation>
    <scope>NUCLEOTIDE SEQUENCE</scope>
    <source>
        <strain evidence="6">CGMCC 1.11013</strain>
    </source>
</reference>
<evidence type="ECO:0000313" key="8">
    <source>
        <dbReference type="Proteomes" id="UP000027439"/>
    </source>
</evidence>
<evidence type="ECO:0000313" key="6">
    <source>
        <dbReference type="EMBL" id="GGD93266.1"/>
    </source>
</evidence>
<dbReference type="Pfam" id="PF01553">
    <property type="entry name" value="Acyltransferase"/>
    <property type="match status" value="1"/>
</dbReference>
<sequence>MRRTLVKWLFATYLLGSGTVWSILILPLFPFVGRNGRYWLAKLWCRAMVAMMRVIAGVTTSVEGLEHLPDGPFIILSRHESTWETLAFMALFPRRISFVFKRELMNIPFFGWVLRGLDMVHLDRGSIRQAHQAVTRECAARLKKGDAVVIFPEGTRVAHDAPLKLASGGVRLACATKVPVVPVVHDAGKVWPAKGWPDHGGHIRVIVTPPLPLECDVPQELNRLAQAQMDDALAELR</sequence>